<evidence type="ECO:0000256" key="4">
    <source>
        <dbReference type="ARBA" id="ARBA00023008"/>
    </source>
</evidence>
<evidence type="ECO:0000259" key="6">
    <source>
        <dbReference type="Pfam" id="PF04234"/>
    </source>
</evidence>
<name>A0A6J7KHZ1_9ZZZZ</name>
<feature type="domain" description="CopC" evidence="6">
    <location>
        <begin position="30"/>
        <end position="123"/>
    </location>
</feature>
<dbReference type="InterPro" id="IPR032694">
    <property type="entry name" value="CopC/D"/>
</dbReference>
<evidence type="ECO:0000256" key="5">
    <source>
        <dbReference type="SAM" id="Phobius"/>
    </source>
</evidence>
<dbReference type="Pfam" id="PF04234">
    <property type="entry name" value="CopC"/>
    <property type="match status" value="1"/>
</dbReference>
<gene>
    <name evidence="7" type="ORF">UFOPK3773_01551</name>
</gene>
<dbReference type="InterPro" id="IPR014756">
    <property type="entry name" value="Ig_E-set"/>
</dbReference>
<dbReference type="GO" id="GO:0046688">
    <property type="term" value="P:response to copper ion"/>
    <property type="evidence" value="ECO:0007669"/>
    <property type="project" value="InterPro"/>
</dbReference>
<keyword evidence="3" id="KW-0732">Signal</keyword>
<comment type="subcellular location">
    <subcellularLocation>
        <location evidence="1">Cell envelope</location>
    </subcellularLocation>
</comment>
<sequence length="173" mass="17405">MTLRTFRRILVSAIAVILAALLPITAAGAHDRLESTIPADGAVLTEPPAAVVFSFAAPPLDIGGFISARSASGEAVGVGPAAVDGLTVSATWPSSARSGTYLVSWRVVSGDGHPVSGAITFRISGQGGSAPAATLPTVAQDESSFPLGPVAALMAIGLVGAGLVSLMMWRRRS</sequence>
<keyword evidence="5" id="KW-0472">Membrane</keyword>
<dbReference type="InterPro" id="IPR007348">
    <property type="entry name" value="CopC_dom"/>
</dbReference>
<dbReference type="PANTHER" id="PTHR34820:SF4">
    <property type="entry name" value="INNER MEMBRANE PROTEIN YEBZ"/>
    <property type="match status" value="1"/>
</dbReference>
<keyword evidence="5" id="KW-1133">Transmembrane helix</keyword>
<dbReference type="GO" id="GO:0005886">
    <property type="term" value="C:plasma membrane"/>
    <property type="evidence" value="ECO:0007669"/>
    <property type="project" value="TreeGrafter"/>
</dbReference>
<dbReference type="GO" id="GO:0005507">
    <property type="term" value="F:copper ion binding"/>
    <property type="evidence" value="ECO:0007669"/>
    <property type="project" value="InterPro"/>
</dbReference>
<keyword evidence="4" id="KW-0186">Copper</keyword>
<feature type="transmembrane region" description="Helical" evidence="5">
    <location>
        <begin position="150"/>
        <end position="169"/>
    </location>
</feature>
<evidence type="ECO:0000313" key="7">
    <source>
        <dbReference type="EMBL" id="CAB4953584.1"/>
    </source>
</evidence>
<dbReference type="InterPro" id="IPR014755">
    <property type="entry name" value="Cu-Rt/internalin_Ig-like"/>
</dbReference>
<dbReference type="EMBL" id="CAFBNF010000193">
    <property type="protein sequence ID" value="CAB4953584.1"/>
    <property type="molecule type" value="Genomic_DNA"/>
</dbReference>
<evidence type="ECO:0000256" key="3">
    <source>
        <dbReference type="ARBA" id="ARBA00022729"/>
    </source>
</evidence>
<dbReference type="GO" id="GO:0030313">
    <property type="term" value="C:cell envelope"/>
    <property type="evidence" value="ECO:0007669"/>
    <property type="project" value="UniProtKB-SubCell"/>
</dbReference>
<dbReference type="PANTHER" id="PTHR34820">
    <property type="entry name" value="INNER MEMBRANE PROTEIN YEBZ"/>
    <property type="match status" value="1"/>
</dbReference>
<reference evidence="7" key="1">
    <citation type="submission" date="2020-05" db="EMBL/GenBank/DDBJ databases">
        <authorList>
            <person name="Chiriac C."/>
            <person name="Salcher M."/>
            <person name="Ghai R."/>
            <person name="Kavagutti S V."/>
        </authorList>
    </citation>
    <scope>NUCLEOTIDE SEQUENCE</scope>
</reference>
<keyword evidence="2" id="KW-0479">Metal-binding</keyword>
<accession>A0A6J7KHZ1</accession>
<dbReference type="GO" id="GO:0042597">
    <property type="term" value="C:periplasmic space"/>
    <property type="evidence" value="ECO:0007669"/>
    <property type="project" value="InterPro"/>
</dbReference>
<dbReference type="AlphaFoldDB" id="A0A6J7KHZ1"/>
<dbReference type="Gene3D" id="2.60.40.1220">
    <property type="match status" value="1"/>
</dbReference>
<dbReference type="SUPFAM" id="SSF81296">
    <property type="entry name" value="E set domains"/>
    <property type="match status" value="1"/>
</dbReference>
<evidence type="ECO:0000256" key="2">
    <source>
        <dbReference type="ARBA" id="ARBA00022723"/>
    </source>
</evidence>
<keyword evidence="5" id="KW-0812">Transmembrane</keyword>
<evidence type="ECO:0000256" key="1">
    <source>
        <dbReference type="ARBA" id="ARBA00004196"/>
    </source>
</evidence>
<proteinExistence type="predicted"/>
<organism evidence="7">
    <name type="scientific">freshwater metagenome</name>
    <dbReference type="NCBI Taxonomy" id="449393"/>
    <lineage>
        <taxon>unclassified sequences</taxon>
        <taxon>metagenomes</taxon>
        <taxon>ecological metagenomes</taxon>
    </lineage>
</organism>
<protein>
    <submittedName>
        <fullName evidence="7">Unannotated protein</fullName>
    </submittedName>
</protein>
<dbReference type="GO" id="GO:0006825">
    <property type="term" value="P:copper ion transport"/>
    <property type="evidence" value="ECO:0007669"/>
    <property type="project" value="InterPro"/>
</dbReference>